<dbReference type="AlphaFoldDB" id="A0A226E427"/>
<proteinExistence type="predicted"/>
<dbReference type="EMBL" id="LNIX01000007">
    <property type="protein sequence ID" value="OXA52343.1"/>
    <property type="molecule type" value="Genomic_DNA"/>
</dbReference>
<keyword evidence="1" id="KW-0472">Membrane</keyword>
<feature type="transmembrane region" description="Helical" evidence="1">
    <location>
        <begin position="194"/>
        <end position="214"/>
    </location>
</feature>
<evidence type="ECO:0000256" key="1">
    <source>
        <dbReference type="SAM" id="Phobius"/>
    </source>
</evidence>
<feature type="transmembrane region" description="Helical" evidence="1">
    <location>
        <begin position="274"/>
        <end position="294"/>
    </location>
</feature>
<gene>
    <name evidence="2" type="ORF">Fcan01_12970</name>
</gene>
<evidence type="ECO:0000313" key="3">
    <source>
        <dbReference type="Proteomes" id="UP000198287"/>
    </source>
</evidence>
<feature type="transmembrane region" description="Helical" evidence="1">
    <location>
        <begin position="143"/>
        <end position="163"/>
    </location>
</feature>
<name>A0A226E427_FOLCA</name>
<feature type="transmembrane region" description="Helical" evidence="1">
    <location>
        <begin position="51"/>
        <end position="71"/>
    </location>
</feature>
<protein>
    <submittedName>
        <fullName evidence="2">Uncharacterized protein</fullName>
    </submittedName>
</protein>
<feature type="transmembrane region" description="Helical" evidence="1">
    <location>
        <begin position="306"/>
        <end position="330"/>
    </location>
</feature>
<accession>A0A226E427</accession>
<evidence type="ECO:0000313" key="2">
    <source>
        <dbReference type="EMBL" id="OXA52343.1"/>
    </source>
</evidence>
<keyword evidence="3" id="KW-1185">Reference proteome</keyword>
<sequence>MESKRFYEMYSISLRISNYFGGSPFMCEFGGAGHYSPSFRLIVSPKLVKKCASRFGIVFGHTAFLAAQTYFSVKRHDLSGLCFATLFLSMGMNLLTTMTFFVFFPQEYADAINLQNNFFYQYQKKWIPLHNTNSSRLNKIADFITYLTCISCGLTQLLCFIHFCIFPNTVIYLTSIGCYEFHVWYTLGIRVTGAVFYFHFFGVAYSLILVYILAAKTYITFIYHIVTDFRCLTGSRKEKSHRTMHALRSPTFLPIEYRSLELVHRITVSQYGPIIPITEALCGYIIILGAFMLIRHSRELDKTAFGIVTMWVTSMLLLFTWILRFGGIFFTGSKKTINSWKYWRESGNVIWNSTSTLKYMKQFSKSCRPLAIEFPGYYRISNVSVLKFWQGAIRGVVRVLLAFK</sequence>
<keyword evidence="1" id="KW-1133">Transmembrane helix</keyword>
<reference evidence="2 3" key="1">
    <citation type="submission" date="2015-12" db="EMBL/GenBank/DDBJ databases">
        <title>The genome of Folsomia candida.</title>
        <authorList>
            <person name="Faddeeva A."/>
            <person name="Derks M.F."/>
            <person name="Anvar Y."/>
            <person name="Smit S."/>
            <person name="Van Straalen N."/>
            <person name="Roelofs D."/>
        </authorList>
    </citation>
    <scope>NUCLEOTIDE SEQUENCE [LARGE SCALE GENOMIC DNA]</scope>
    <source>
        <strain evidence="2 3">VU population</strain>
        <tissue evidence="2">Whole body</tissue>
    </source>
</reference>
<feature type="transmembrane region" description="Helical" evidence="1">
    <location>
        <begin position="83"/>
        <end position="104"/>
    </location>
</feature>
<organism evidence="2 3">
    <name type="scientific">Folsomia candida</name>
    <name type="common">Springtail</name>
    <dbReference type="NCBI Taxonomy" id="158441"/>
    <lineage>
        <taxon>Eukaryota</taxon>
        <taxon>Metazoa</taxon>
        <taxon>Ecdysozoa</taxon>
        <taxon>Arthropoda</taxon>
        <taxon>Hexapoda</taxon>
        <taxon>Collembola</taxon>
        <taxon>Entomobryomorpha</taxon>
        <taxon>Isotomoidea</taxon>
        <taxon>Isotomidae</taxon>
        <taxon>Proisotominae</taxon>
        <taxon>Folsomia</taxon>
    </lineage>
</organism>
<comment type="caution">
    <text evidence="2">The sequence shown here is derived from an EMBL/GenBank/DDBJ whole genome shotgun (WGS) entry which is preliminary data.</text>
</comment>
<keyword evidence="1" id="KW-0812">Transmembrane</keyword>
<dbReference type="Proteomes" id="UP000198287">
    <property type="component" value="Unassembled WGS sequence"/>
</dbReference>